<dbReference type="SUPFAM" id="SSF46565">
    <property type="entry name" value="Chaperone J-domain"/>
    <property type="match status" value="1"/>
</dbReference>
<dbReference type="GO" id="GO:0044183">
    <property type="term" value="F:protein folding chaperone"/>
    <property type="evidence" value="ECO:0007669"/>
    <property type="project" value="TreeGrafter"/>
</dbReference>
<gene>
    <name evidence="3" type="ORF">P3T76_013615</name>
</gene>
<feature type="region of interest" description="Disordered" evidence="1">
    <location>
        <begin position="331"/>
        <end position="378"/>
    </location>
</feature>
<evidence type="ECO:0000256" key="1">
    <source>
        <dbReference type="SAM" id="MobiDB-lite"/>
    </source>
</evidence>
<evidence type="ECO:0000313" key="4">
    <source>
        <dbReference type="Proteomes" id="UP001259832"/>
    </source>
</evidence>
<comment type="caution">
    <text evidence="3">The sequence shown here is derived from an EMBL/GenBank/DDBJ whole genome shotgun (WGS) entry which is preliminary data.</text>
</comment>
<evidence type="ECO:0000259" key="2">
    <source>
        <dbReference type="PROSITE" id="PS50076"/>
    </source>
</evidence>
<dbReference type="EMBL" id="JASMQC010000036">
    <property type="protein sequence ID" value="KAK1931026.1"/>
    <property type="molecule type" value="Genomic_DNA"/>
</dbReference>
<dbReference type="PANTHER" id="PTHR43948">
    <property type="entry name" value="DNAJ HOMOLOG SUBFAMILY B"/>
    <property type="match status" value="1"/>
</dbReference>
<dbReference type="CDD" id="cd06257">
    <property type="entry name" value="DnaJ"/>
    <property type="match status" value="1"/>
</dbReference>
<evidence type="ECO:0000313" key="3">
    <source>
        <dbReference type="EMBL" id="KAK1931026.1"/>
    </source>
</evidence>
<reference evidence="3" key="1">
    <citation type="submission" date="2023-08" db="EMBL/GenBank/DDBJ databases">
        <title>Reference Genome Resource for the Citrus Pathogen Phytophthora citrophthora.</title>
        <authorList>
            <person name="Moller H."/>
            <person name="Coetzee B."/>
            <person name="Rose L.J."/>
            <person name="Van Niekerk J.M."/>
        </authorList>
    </citation>
    <scope>NUCLEOTIDE SEQUENCE</scope>
    <source>
        <strain evidence="3">STE-U-9442</strain>
    </source>
</reference>
<dbReference type="Proteomes" id="UP001259832">
    <property type="component" value="Unassembled WGS sequence"/>
</dbReference>
<dbReference type="PRINTS" id="PR00625">
    <property type="entry name" value="JDOMAIN"/>
</dbReference>
<dbReference type="PROSITE" id="PS50076">
    <property type="entry name" value="DNAJ_2"/>
    <property type="match status" value="1"/>
</dbReference>
<organism evidence="3 4">
    <name type="scientific">Phytophthora citrophthora</name>
    <dbReference type="NCBI Taxonomy" id="4793"/>
    <lineage>
        <taxon>Eukaryota</taxon>
        <taxon>Sar</taxon>
        <taxon>Stramenopiles</taxon>
        <taxon>Oomycota</taxon>
        <taxon>Peronosporomycetes</taxon>
        <taxon>Peronosporales</taxon>
        <taxon>Peronosporaceae</taxon>
        <taxon>Phytophthora</taxon>
    </lineage>
</organism>
<name>A0AAD9LC42_9STRA</name>
<feature type="compositionally biased region" description="Low complexity" evidence="1">
    <location>
        <begin position="339"/>
        <end position="378"/>
    </location>
</feature>
<keyword evidence="4" id="KW-1185">Reference proteome</keyword>
<dbReference type="InterPro" id="IPR001623">
    <property type="entry name" value="DnaJ_domain"/>
</dbReference>
<feature type="region of interest" description="Disordered" evidence="1">
    <location>
        <begin position="224"/>
        <end position="254"/>
    </location>
</feature>
<dbReference type="GO" id="GO:0005737">
    <property type="term" value="C:cytoplasm"/>
    <property type="evidence" value="ECO:0007669"/>
    <property type="project" value="TreeGrafter"/>
</dbReference>
<dbReference type="GO" id="GO:0051082">
    <property type="term" value="F:unfolded protein binding"/>
    <property type="evidence" value="ECO:0007669"/>
    <property type="project" value="TreeGrafter"/>
</dbReference>
<sequence>MENQFADHFPPIIVPDSGPLPPLGSLTHHISSDRFESFRTPSSPSIHTAMANLASEDYYENLGVARTASAQEIKKAYRKLAIKYHPDKNPADKLTAEANFKVVGEAYNVLSNEDTRKIYDIYGKEGLEDGAQPMTKERAMEIFEEFFRFGEAMDPDAPDRSKGLKRAAGGAVYAPAKGLLYGGKSIVGGIIMGSAAVVAGAGAMVVNVASGVKEMGEAGVHAVRKRKDSKQSDSETEVPVATVVGGPAETGTSEEQKTAIEVANQKPTPTFMGGLKKATIGAVAAPVAAVVTGGGVLLASGVAAGGYVVGGFAGAATNVASGVREVKAANKLEKKRRASSAASTRDSSASTKSSPASSEPSVKAVPVAEAPAQAAQTA</sequence>
<proteinExistence type="predicted"/>
<dbReference type="AlphaFoldDB" id="A0AAD9LC42"/>
<accession>A0AAD9LC42</accession>
<dbReference type="PROSITE" id="PS00636">
    <property type="entry name" value="DNAJ_1"/>
    <property type="match status" value="1"/>
</dbReference>
<dbReference type="Gene3D" id="1.10.287.110">
    <property type="entry name" value="DnaJ domain"/>
    <property type="match status" value="1"/>
</dbReference>
<protein>
    <submittedName>
        <fullName evidence="3">DnaJ subfamily B member 7</fullName>
    </submittedName>
</protein>
<dbReference type="InterPro" id="IPR036869">
    <property type="entry name" value="J_dom_sf"/>
</dbReference>
<dbReference type="PANTHER" id="PTHR43948:SF10">
    <property type="entry name" value="MRJ, ISOFORM E"/>
    <property type="match status" value="1"/>
</dbReference>
<dbReference type="SMART" id="SM00271">
    <property type="entry name" value="DnaJ"/>
    <property type="match status" value="1"/>
</dbReference>
<feature type="domain" description="J" evidence="2">
    <location>
        <begin position="57"/>
        <end position="123"/>
    </location>
</feature>
<dbReference type="Pfam" id="PF00226">
    <property type="entry name" value="DnaJ"/>
    <property type="match status" value="1"/>
</dbReference>
<dbReference type="GO" id="GO:0005634">
    <property type="term" value="C:nucleus"/>
    <property type="evidence" value="ECO:0007669"/>
    <property type="project" value="TreeGrafter"/>
</dbReference>
<dbReference type="GO" id="GO:0051087">
    <property type="term" value="F:protein-folding chaperone binding"/>
    <property type="evidence" value="ECO:0007669"/>
    <property type="project" value="TreeGrafter"/>
</dbReference>
<dbReference type="InterPro" id="IPR018253">
    <property type="entry name" value="DnaJ_domain_CS"/>
</dbReference>